<keyword evidence="3 4" id="KW-0687">Ribonucleoprotein</keyword>
<gene>
    <name evidence="4 6" type="primary">rps8</name>
</gene>
<dbReference type="InterPro" id="IPR000630">
    <property type="entry name" value="Ribosomal_uS8"/>
</dbReference>
<dbReference type="Pfam" id="PF00410">
    <property type="entry name" value="Ribosomal_S8"/>
    <property type="match status" value="1"/>
</dbReference>
<dbReference type="GO" id="GO:0019843">
    <property type="term" value="F:rRNA binding"/>
    <property type="evidence" value="ECO:0007669"/>
    <property type="project" value="UniProtKB-UniRule"/>
</dbReference>
<dbReference type="GO" id="GO:0006412">
    <property type="term" value="P:translation"/>
    <property type="evidence" value="ECO:0007669"/>
    <property type="project" value="UniProtKB-UniRule"/>
</dbReference>
<dbReference type="GO" id="GO:1990904">
    <property type="term" value="C:ribonucleoprotein complex"/>
    <property type="evidence" value="ECO:0007669"/>
    <property type="project" value="UniProtKB-KW"/>
</dbReference>
<dbReference type="RefSeq" id="YP_009258775.1">
    <property type="nucleotide sequence ID" value="NC_030359.1"/>
</dbReference>
<evidence type="ECO:0000256" key="4">
    <source>
        <dbReference type="HAMAP-Rule" id="MF_01302"/>
    </source>
</evidence>
<dbReference type="GeneID" id="27985247"/>
<sequence length="138" mass="15376">MSNNAIANMITSIRNANLTKSKTVEVLATRTTRSIAKILLKEGFVSNLRERALEGPLVNNSVRILMITLRYQGRESKPYITAIKHISKPGLRVYSNYKDIPKILGGMGVVILSTSKGIMIDREAREQKMGGEILCSIW</sequence>
<dbReference type="HAMAP" id="MF_01302_B">
    <property type="entry name" value="Ribosomal_uS8_B"/>
    <property type="match status" value="1"/>
</dbReference>
<geneLocation type="chloroplast" evidence="6"/>
<dbReference type="FunFam" id="3.30.1490.10:FF:000001">
    <property type="entry name" value="30S ribosomal protein S8"/>
    <property type="match status" value="1"/>
</dbReference>
<evidence type="ECO:0000256" key="2">
    <source>
        <dbReference type="ARBA" id="ARBA00022980"/>
    </source>
</evidence>
<keyword evidence="4" id="KW-0699">rRNA-binding</keyword>
<evidence type="ECO:0000256" key="3">
    <source>
        <dbReference type="ARBA" id="ARBA00023274"/>
    </source>
</evidence>
<accession>A0A191T672</accession>
<keyword evidence="4" id="KW-0694">RNA-binding</keyword>
<evidence type="ECO:0000256" key="5">
    <source>
        <dbReference type="RuleBase" id="RU003660"/>
    </source>
</evidence>
<protein>
    <recommendedName>
        <fullName evidence="4">Small ribosomal subunit protein uS8c</fullName>
    </recommendedName>
</protein>
<dbReference type="PANTHER" id="PTHR11758">
    <property type="entry name" value="40S RIBOSOMAL PROTEIN S15A"/>
    <property type="match status" value="1"/>
</dbReference>
<dbReference type="Gene3D" id="3.30.1490.10">
    <property type="match status" value="1"/>
</dbReference>
<evidence type="ECO:0000313" key="6">
    <source>
        <dbReference type="EMBL" id="ANI25901.1"/>
    </source>
</evidence>
<comment type="subunit">
    <text evidence="4">Part of the 30S ribosomal subunit.</text>
</comment>
<reference evidence="6" key="1">
    <citation type="journal article" date="2016" name="Front. Plant Sci.">
        <title>Comparative Chloroplast Genome Analyses of Streptophyte Green Algae Uncover Major Structural Alterations in the Klebsormidiophyceae, Coleochaetophyceae and Zygnematophyceae.</title>
        <authorList>
            <person name="Lemieux C."/>
            <person name="Otis C."/>
            <person name="Turmel M."/>
        </authorList>
    </citation>
    <scope>NUCLEOTIDE SEQUENCE</scope>
</reference>
<dbReference type="EMBL" id="KU646495">
    <property type="protein sequence ID" value="ANI25901.1"/>
    <property type="molecule type" value="Genomic_DNA"/>
</dbReference>
<keyword evidence="6" id="KW-0150">Chloroplast</keyword>
<name>A0A191T672_9VIRI</name>
<dbReference type="PROSITE" id="PS00053">
    <property type="entry name" value="RIBOSOMAL_S8"/>
    <property type="match status" value="1"/>
</dbReference>
<proteinExistence type="inferred from homology"/>
<dbReference type="Gene3D" id="3.30.1370.30">
    <property type="match status" value="1"/>
</dbReference>
<keyword evidence="2 4" id="KW-0689">Ribosomal protein</keyword>
<evidence type="ECO:0000256" key="1">
    <source>
        <dbReference type="ARBA" id="ARBA00006471"/>
    </source>
</evidence>
<dbReference type="NCBIfam" id="NF001109">
    <property type="entry name" value="PRK00136.1"/>
    <property type="match status" value="1"/>
</dbReference>
<dbReference type="InterPro" id="IPR047863">
    <property type="entry name" value="Ribosomal_uS8_CS"/>
</dbReference>
<dbReference type="SUPFAM" id="SSF56047">
    <property type="entry name" value="Ribosomal protein S8"/>
    <property type="match status" value="1"/>
</dbReference>
<dbReference type="InterPro" id="IPR035987">
    <property type="entry name" value="Ribosomal_uS8_sf"/>
</dbReference>
<keyword evidence="6" id="KW-0934">Plastid</keyword>
<dbReference type="GO" id="GO:0005840">
    <property type="term" value="C:ribosome"/>
    <property type="evidence" value="ECO:0007669"/>
    <property type="project" value="UniProtKB-KW"/>
</dbReference>
<organism evidence="6">
    <name type="scientific">Cylindrocystis brebissonii</name>
    <dbReference type="NCBI Taxonomy" id="102167"/>
    <lineage>
        <taxon>Eukaryota</taxon>
        <taxon>Viridiplantae</taxon>
        <taxon>Streptophyta</taxon>
        <taxon>Zygnematophyceae</taxon>
        <taxon>Zygnematophycidae</taxon>
        <taxon>Zygnematales</taxon>
        <taxon>Mesotaeniaceae</taxon>
        <taxon>Cylindrocystis</taxon>
    </lineage>
</organism>
<dbReference type="GO" id="GO:0009507">
    <property type="term" value="C:chloroplast"/>
    <property type="evidence" value="ECO:0007669"/>
    <property type="project" value="UniProtKB-SubCell"/>
</dbReference>
<dbReference type="AlphaFoldDB" id="A0A191T672"/>
<comment type="function">
    <text evidence="4">One of the primary rRNA binding proteins, it binds directly to 16S rRNA central domain where it helps coordinate assembly of the platform of the 30S subunit.</text>
</comment>
<dbReference type="GO" id="GO:0003735">
    <property type="term" value="F:structural constituent of ribosome"/>
    <property type="evidence" value="ECO:0007669"/>
    <property type="project" value="InterPro"/>
</dbReference>
<comment type="similarity">
    <text evidence="1 4 5">Belongs to the universal ribosomal protein uS8 family.</text>
</comment>
<comment type="subcellular location">
    <subcellularLocation>
        <location evidence="4">Plastid</location>
        <location evidence="4">Chloroplast</location>
    </subcellularLocation>
</comment>